<organism evidence="1 2">
    <name type="scientific">Liparis tanakae</name>
    <name type="common">Tanaka's snailfish</name>
    <dbReference type="NCBI Taxonomy" id="230148"/>
    <lineage>
        <taxon>Eukaryota</taxon>
        <taxon>Metazoa</taxon>
        <taxon>Chordata</taxon>
        <taxon>Craniata</taxon>
        <taxon>Vertebrata</taxon>
        <taxon>Euteleostomi</taxon>
        <taxon>Actinopterygii</taxon>
        <taxon>Neopterygii</taxon>
        <taxon>Teleostei</taxon>
        <taxon>Neoteleostei</taxon>
        <taxon>Acanthomorphata</taxon>
        <taxon>Eupercaria</taxon>
        <taxon>Perciformes</taxon>
        <taxon>Cottioidei</taxon>
        <taxon>Cottales</taxon>
        <taxon>Liparidae</taxon>
        <taxon>Liparis</taxon>
    </lineage>
</organism>
<evidence type="ECO:0000313" key="2">
    <source>
        <dbReference type="Proteomes" id="UP000314294"/>
    </source>
</evidence>
<dbReference type="EMBL" id="SRLO01021575">
    <property type="protein sequence ID" value="TNN22642.1"/>
    <property type="molecule type" value="Genomic_DNA"/>
</dbReference>
<dbReference type="AlphaFoldDB" id="A0A4Z2E2M6"/>
<name>A0A4Z2E2M6_9TELE</name>
<sequence length="94" mass="9974">MMQCANAAISLCQFGTESLTPALPVDAATAPMSAGGIPNVGMRNAAASRKRSIHIQARSAVREPTQGAWKVWLNDVVVMSTEAGLMRRKGTHSH</sequence>
<keyword evidence="2" id="KW-1185">Reference proteome</keyword>
<accession>A0A4Z2E2M6</accession>
<proteinExistence type="predicted"/>
<gene>
    <name evidence="1" type="ORF">EYF80_067242</name>
</gene>
<evidence type="ECO:0000313" key="1">
    <source>
        <dbReference type="EMBL" id="TNN22642.1"/>
    </source>
</evidence>
<reference evidence="1 2" key="1">
    <citation type="submission" date="2019-03" db="EMBL/GenBank/DDBJ databases">
        <title>First draft genome of Liparis tanakae, snailfish: a comprehensive survey of snailfish specific genes.</title>
        <authorList>
            <person name="Kim W."/>
            <person name="Song I."/>
            <person name="Jeong J.-H."/>
            <person name="Kim D."/>
            <person name="Kim S."/>
            <person name="Ryu S."/>
            <person name="Song J.Y."/>
            <person name="Lee S.K."/>
        </authorList>
    </citation>
    <scope>NUCLEOTIDE SEQUENCE [LARGE SCALE GENOMIC DNA]</scope>
    <source>
        <tissue evidence="1">Muscle</tissue>
    </source>
</reference>
<protein>
    <submittedName>
        <fullName evidence="1">Uncharacterized protein</fullName>
    </submittedName>
</protein>
<comment type="caution">
    <text evidence="1">The sequence shown here is derived from an EMBL/GenBank/DDBJ whole genome shotgun (WGS) entry which is preliminary data.</text>
</comment>
<dbReference type="Proteomes" id="UP000314294">
    <property type="component" value="Unassembled WGS sequence"/>
</dbReference>